<keyword evidence="2" id="KW-1185">Reference proteome</keyword>
<accession>A0ABW8CQK1</accession>
<evidence type="ECO:0000313" key="2">
    <source>
        <dbReference type="Proteomes" id="UP001614391"/>
    </source>
</evidence>
<organism evidence="1 2">
    <name type="scientific">Streptomyces bikiniensis</name>
    <dbReference type="NCBI Taxonomy" id="1896"/>
    <lineage>
        <taxon>Bacteria</taxon>
        <taxon>Bacillati</taxon>
        <taxon>Actinomycetota</taxon>
        <taxon>Actinomycetes</taxon>
        <taxon>Kitasatosporales</taxon>
        <taxon>Streptomycetaceae</taxon>
        <taxon>Streptomyces</taxon>
    </lineage>
</organism>
<name>A0ABW8CQK1_STRBI</name>
<gene>
    <name evidence="1" type="ORF">ACIGW0_08500</name>
</gene>
<dbReference type="EMBL" id="JBITYT010000003">
    <property type="protein sequence ID" value="MFI9119422.1"/>
    <property type="molecule type" value="Genomic_DNA"/>
</dbReference>
<sequence>MSIEEHAVADVPATADDLDENLNRLAAGSWRPSPGPRPSGCGG</sequence>
<dbReference type="RefSeq" id="WP_399612324.1">
    <property type="nucleotide sequence ID" value="NZ_JBITYT010000003.1"/>
</dbReference>
<protein>
    <submittedName>
        <fullName evidence="1">Uncharacterized protein</fullName>
    </submittedName>
</protein>
<reference evidence="1 2" key="1">
    <citation type="submission" date="2024-10" db="EMBL/GenBank/DDBJ databases">
        <title>The Natural Products Discovery Center: Release of the First 8490 Sequenced Strains for Exploring Actinobacteria Biosynthetic Diversity.</title>
        <authorList>
            <person name="Kalkreuter E."/>
            <person name="Kautsar S.A."/>
            <person name="Yang D."/>
            <person name="Bader C.D."/>
            <person name="Teijaro C.N."/>
            <person name="Fluegel L."/>
            <person name="Davis C.M."/>
            <person name="Simpson J.R."/>
            <person name="Lauterbach L."/>
            <person name="Steele A.D."/>
            <person name="Gui C."/>
            <person name="Meng S."/>
            <person name="Li G."/>
            <person name="Viehrig K."/>
            <person name="Ye F."/>
            <person name="Su P."/>
            <person name="Kiefer A.F."/>
            <person name="Nichols A."/>
            <person name="Cepeda A.J."/>
            <person name="Yan W."/>
            <person name="Fan B."/>
            <person name="Jiang Y."/>
            <person name="Adhikari A."/>
            <person name="Zheng C.-J."/>
            <person name="Schuster L."/>
            <person name="Cowan T.M."/>
            <person name="Smanski M.J."/>
            <person name="Chevrette M.G."/>
            <person name="De Carvalho L.P.S."/>
            <person name="Shen B."/>
        </authorList>
    </citation>
    <scope>NUCLEOTIDE SEQUENCE [LARGE SCALE GENOMIC DNA]</scope>
    <source>
        <strain evidence="1 2">NPDC053346</strain>
    </source>
</reference>
<proteinExistence type="predicted"/>
<evidence type="ECO:0000313" key="1">
    <source>
        <dbReference type="EMBL" id="MFI9119422.1"/>
    </source>
</evidence>
<dbReference type="Proteomes" id="UP001614391">
    <property type="component" value="Unassembled WGS sequence"/>
</dbReference>
<comment type="caution">
    <text evidence="1">The sequence shown here is derived from an EMBL/GenBank/DDBJ whole genome shotgun (WGS) entry which is preliminary data.</text>
</comment>